<dbReference type="Proteomes" id="UP001320706">
    <property type="component" value="Unassembled WGS sequence"/>
</dbReference>
<comment type="caution">
    <text evidence="1">The sequence shown here is derived from an EMBL/GenBank/DDBJ whole genome shotgun (WGS) entry which is preliminary data.</text>
</comment>
<reference evidence="1" key="1">
    <citation type="submission" date="2024-02" db="EMBL/GenBank/DDBJ databases">
        <title>Metagenome Assembled Genome of Zalaria obscura JY119.</title>
        <authorList>
            <person name="Vighnesh L."/>
            <person name="Jagadeeshwari U."/>
            <person name="Venkata Ramana C."/>
            <person name="Sasikala C."/>
        </authorList>
    </citation>
    <scope>NUCLEOTIDE SEQUENCE</scope>
    <source>
        <strain evidence="1">JY119</strain>
    </source>
</reference>
<protein>
    <submittedName>
        <fullName evidence="1">Uncharacterized protein</fullName>
    </submittedName>
</protein>
<organism evidence="1 2">
    <name type="scientific">Zalaria obscura</name>
    <dbReference type="NCBI Taxonomy" id="2024903"/>
    <lineage>
        <taxon>Eukaryota</taxon>
        <taxon>Fungi</taxon>
        <taxon>Dikarya</taxon>
        <taxon>Ascomycota</taxon>
        <taxon>Pezizomycotina</taxon>
        <taxon>Dothideomycetes</taxon>
        <taxon>Dothideomycetidae</taxon>
        <taxon>Dothideales</taxon>
        <taxon>Zalariaceae</taxon>
        <taxon>Zalaria</taxon>
    </lineage>
</organism>
<dbReference type="EMBL" id="JAMKPW020000010">
    <property type="protein sequence ID" value="KAK8214696.1"/>
    <property type="molecule type" value="Genomic_DNA"/>
</dbReference>
<gene>
    <name evidence="1" type="ORF">M8818_002276</name>
</gene>
<name>A0ACC3SHY0_9PEZI</name>
<evidence type="ECO:0000313" key="2">
    <source>
        <dbReference type="Proteomes" id="UP001320706"/>
    </source>
</evidence>
<evidence type="ECO:0000313" key="1">
    <source>
        <dbReference type="EMBL" id="KAK8214696.1"/>
    </source>
</evidence>
<sequence>MNTAGRLTRPGCPPPGRMPRTWGERIPADVSGPTYHAAVLPPDPILRANRLSEGLDHQIRCCRVELCHERRLRVNGQRNSLHRT</sequence>
<keyword evidence="2" id="KW-1185">Reference proteome</keyword>
<proteinExistence type="predicted"/>
<accession>A0ACC3SHY0</accession>